<keyword evidence="3" id="KW-1185">Reference proteome</keyword>
<evidence type="ECO:0000313" key="3">
    <source>
        <dbReference type="Proteomes" id="UP001606099"/>
    </source>
</evidence>
<accession>A0ABW7FYG9</accession>
<sequence>MSAKSLTSITSELDFARRDGALRQVQIPPCPQLLLQLREAMEASPQDLAAVASIAQSDVAMSATLLRLANSPLHRVDGPPCTSVGQALNRLGLDEAARVMAAFLVRHALPVHSPHLARFWERSAKRALAMRHIASHLPGMCMDLAHNHGLFLHVGMPVLLQSFRSYGSTLVEAAARIDRPFIATENANHHTDHAVVGALVARAWHLRGELMQSIRLHHDMEALGDTTVDSEVRTLIAAGLVAEHLMRLHEAMPEDADWQAHKDLALNWLHIDADELLHWRDTYTELMDAHGT</sequence>
<dbReference type="SUPFAM" id="SSF109604">
    <property type="entry name" value="HD-domain/PDEase-like"/>
    <property type="match status" value="1"/>
</dbReference>
<feature type="domain" description="HDOD" evidence="1">
    <location>
        <begin position="27"/>
        <end position="220"/>
    </location>
</feature>
<dbReference type="Gene3D" id="1.10.3210.10">
    <property type="entry name" value="Hypothetical protein af1432"/>
    <property type="match status" value="1"/>
</dbReference>
<dbReference type="PROSITE" id="PS51833">
    <property type="entry name" value="HDOD"/>
    <property type="match status" value="1"/>
</dbReference>
<proteinExistence type="predicted"/>
<gene>
    <name evidence="2" type="ORF">ACG0Z6_14020</name>
</gene>
<protein>
    <submittedName>
        <fullName evidence="2">HDOD domain-containing protein</fullName>
    </submittedName>
</protein>
<evidence type="ECO:0000259" key="1">
    <source>
        <dbReference type="PROSITE" id="PS51833"/>
    </source>
</evidence>
<name>A0ABW7FYG9_9BURK</name>
<dbReference type="InterPro" id="IPR052340">
    <property type="entry name" value="RNase_Y/CdgJ"/>
</dbReference>
<comment type="caution">
    <text evidence="2">The sequence shown here is derived from an EMBL/GenBank/DDBJ whole genome shotgun (WGS) entry which is preliminary data.</text>
</comment>
<dbReference type="PANTHER" id="PTHR33525:SF6">
    <property type="entry name" value="HDOD DOMAIN-CONTAINING PROTEIN"/>
    <property type="match status" value="1"/>
</dbReference>
<evidence type="ECO:0000313" key="2">
    <source>
        <dbReference type="EMBL" id="MFG6449342.1"/>
    </source>
</evidence>
<dbReference type="InterPro" id="IPR013976">
    <property type="entry name" value="HDOD"/>
</dbReference>
<dbReference type="RefSeq" id="WP_394462434.1">
    <property type="nucleotide sequence ID" value="NZ_JBIGHZ010000005.1"/>
</dbReference>
<organism evidence="2 3">
    <name type="scientific">Roseateles rivi</name>
    <dbReference type="NCBI Taxonomy" id="3299028"/>
    <lineage>
        <taxon>Bacteria</taxon>
        <taxon>Pseudomonadati</taxon>
        <taxon>Pseudomonadota</taxon>
        <taxon>Betaproteobacteria</taxon>
        <taxon>Burkholderiales</taxon>
        <taxon>Sphaerotilaceae</taxon>
        <taxon>Roseateles</taxon>
    </lineage>
</organism>
<dbReference type="EMBL" id="JBIGHZ010000005">
    <property type="protein sequence ID" value="MFG6449342.1"/>
    <property type="molecule type" value="Genomic_DNA"/>
</dbReference>
<dbReference type="Pfam" id="PF08668">
    <property type="entry name" value="HDOD"/>
    <property type="match status" value="1"/>
</dbReference>
<dbReference type="PANTHER" id="PTHR33525">
    <property type="match status" value="1"/>
</dbReference>
<dbReference type="Proteomes" id="UP001606099">
    <property type="component" value="Unassembled WGS sequence"/>
</dbReference>
<reference evidence="2 3" key="1">
    <citation type="submission" date="2024-08" db="EMBL/GenBank/DDBJ databases">
        <authorList>
            <person name="Lu H."/>
        </authorList>
    </citation>
    <scope>NUCLEOTIDE SEQUENCE [LARGE SCALE GENOMIC DNA]</scope>
    <source>
        <strain evidence="2 3">BYS180W</strain>
    </source>
</reference>